<feature type="compositionally biased region" description="Basic and acidic residues" evidence="2">
    <location>
        <begin position="359"/>
        <end position="375"/>
    </location>
</feature>
<dbReference type="Gene3D" id="1.10.287.1490">
    <property type="match status" value="1"/>
</dbReference>
<dbReference type="SUPFAM" id="SSF57997">
    <property type="entry name" value="Tropomyosin"/>
    <property type="match status" value="1"/>
</dbReference>
<gene>
    <name evidence="3" type="ORF">BCR34DRAFT_580855</name>
</gene>
<feature type="coiled-coil region" evidence="1">
    <location>
        <begin position="681"/>
        <end position="708"/>
    </location>
</feature>
<dbReference type="OrthoDB" id="3911405at2759"/>
<evidence type="ECO:0000313" key="4">
    <source>
        <dbReference type="Proteomes" id="UP000193144"/>
    </source>
</evidence>
<feature type="compositionally biased region" description="Polar residues" evidence="2">
    <location>
        <begin position="135"/>
        <end position="155"/>
    </location>
</feature>
<keyword evidence="1" id="KW-0175">Coiled coil</keyword>
<dbReference type="EMBL" id="MCFA01000368">
    <property type="protein sequence ID" value="ORX92830.1"/>
    <property type="molecule type" value="Genomic_DNA"/>
</dbReference>
<name>A0A1Y1Y488_9PLEO</name>
<feature type="compositionally biased region" description="Basic and acidic residues" evidence="2">
    <location>
        <begin position="307"/>
        <end position="335"/>
    </location>
</feature>
<keyword evidence="4" id="KW-1185">Reference proteome</keyword>
<dbReference type="AlphaFoldDB" id="A0A1Y1Y488"/>
<feature type="compositionally biased region" description="Polar residues" evidence="2">
    <location>
        <begin position="188"/>
        <end position="198"/>
    </location>
</feature>
<evidence type="ECO:0000256" key="1">
    <source>
        <dbReference type="SAM" id="Coils"/>
    </source>
</evidence>
<accession>A0A1Y1Y488</accession>
<feature type="coiled-coil region" evidence="1">
    <location>
        <begin position="742"/>
        <end position="776"/>
    </location>
</feature>
<feature type="compositionally biased region" description="Polar residues" evidence="2">
    <location>
        <begin position="43"/>
        <end position="53"/>
    </location>
</feature>
<dbReference type="STRING" id="1231657.A0A1Y1Y488"/>
<organism evidence="3 4">
    <name type="scientific">Clohesyomyces aquaticus</name>
    <dbReference type="NCBI Taxonomy" id="1231657"/>
    <lineage>
        <taxon>Eukaryota</taxon>
        <taxon>Fungi</taxon>
        <taxon>Dikarya</taxon>
        <taxon>Ascomycota</taxon>
        <taxon>Pezizomycotina</taxon>
        <taxon>Dothideomycetes</taxon>
        <taxon>Pleosporomycetidae</taxon>
        <taxon>Pleosporales</taxon>
        <taxon>Lindgomycetaceae</taxon>
        <taxon>Clohesyomyces</taxon>
    </lineage>
</organism>
<feature type="region of interest" description="Disordered" evidence="2">
    <location>
        <begin position="184"/>
        <end position="224"/>
    </location>
</feature>
<dbReference type="Proteomes" id="UP000193144">
    <property type="component" value="Unassembled WGS sequence"/>
</dbReference>
<feature type="region of interest" description="Disordered" evidence="2">
    <location>
        <begin position="358"/>
        <end position="380"/>
    </location>
</feature>
<feature type="region of interest" description="Disordered" evidence="2">
    <location>
        <begin position="307"/>
        <end position="336"/>
    </location>
</feature>
<reference evidence="3 4" key="1">
    <citation type="submission" date="2016-07" db="EMBL/GenBank/DDBJ databases">
        <title>Pervasive Adenine N6-methylation of Active Genes in Fungi.</title>
        <authorList>
            <consortium name="DOE Joint Genome Institute"/>
            <person name="Mondo S.J."/>
            <person name="Dannebaum R.O."/>
            <person name="Kuo R.C."/>
            <person name="Labutti K."/>
            <person name="Haridas S."/>
            <person name="Kuo A."/>
            <person name="Salamov A."/>
            <person name="Ahrendt S.R."/>
            <person name="Lipzen A."/>
            <person name="Sullivan W."/>
            <person name="Andreopoulos W.B."/>
            <person name="Clum A."/>
            <person name="Lindquist E."/>
            <person name="Daum C."/>
            <person name="Ramamoorthy G.K."/>
            <person name="Gryganskyi A."/>
            <person name="Culley D."/>
            <person name="Magnuson J.K."/>
            <person name="James T.Y."/>
            <person name="O'Malley M.A."/>
            <person name="Stajich J.E."/>
            <person name="Spatafora J.W."/>
            <person name="Visel A."/>
            <person name="Grigoriev I.V."/>
        </authorList>
    </citation>
    <scope>NUCLEOTIDE SEQUENCE [LARGE SCALE GENOMIC DNA]</scope>
    <source>
        <strain evidence="3 4">CBS 115471</strain>
    </source>
</reference>
<evidence type="ECO:0000313" key="3">
    <source>
        <dbReference type="EMBL" id="ORX92830.1"/>
    </source>
</evidence>
<evidence type="ECO:0000256" key="2">
    <source>
        <dbReference type="SAM" id="MobiDB-lite"/>
    </source>
</evidence>
<sequence>MPRTRSSHTASPTRYRSPQRSPARRARSEDGSQYEMDLDALGMNSTFDSTGLDDSNAPRLDQVDSSDIEGPEDFTMNMTYWMTADLPLSQQIKSRKEVGVRVEEVSSDAKSGATDGQDTTEEGDKPIMEEDSADKQSQTYNSGSPTVRANGTTDSQPDDNALSEFSMENEEKVMSYLSALPDSELPLATSTPRPNTLQVPKASSKARSLQPTVEDYTDTPRKPTQGTVIHHVHETTVQEPTTQLDSTGSDVLRNLISALEARLEQREITSKTRIAELETILSFTRSELDTARTEGYRQKEQLSVLREENEQRRRSEEGSKTLLETKLREQERESNARMQELGEELHLQNLAKLQNQQEEFERQLRASEEGRRSAEQEVLQSQHRVAQLQLELDGGSLSKEQELEDLKRTHSAEQRKHDEAFRQERATLNQQLASVQARADSLQVELENAHHSKEHPRPEQEFTVDRAALNEKLFVLQNRANTLQSDLEKANAEAQSARQEAAATAALNRSTADSAQTFSSRITELETRLHSLQSQLNSSLSDISAKDQQLLHQIEDQERLEQQLNTAQGRIEGLETTISTLRQQLSDSHREAAKARTNAERFEREFEDITERLHDARLEADRRVADVEKKLSKMKEQGIGTENRFKELKSEHEDVLESHTTALSEIRETASDAVRKAGTLLEQERSEKRRLAKELKTTTTALETLRTEVAQKAAAKQQESEDSAEEGISTLSAQSNTKDIEIENLRALLRKQAKDMKTLKSRNSSLRRENEAKNNIHTELFELREINSSLKTQVATLQLETSTVREENSALRENAEKVNKQIDERLAGMLKNLVKERARSVVRKRDEQWVETMGEFRDLKEEREIIGRVLMREWGRQECGVAREEEGEKQGYRFKYVKRAS</sequence>
<proteinExistence type="predicted"/>
<protein>
    <submittedName>
        <fullName evidence="3">Uncharacterized protein</fullName>
    </submittedName>
</protein>
<feature type="region of interest" description="Disordered" evidence="2">
    <location>
        <begin position="1"/>
        <end position="71"/>
    </location>
</feature>
<feature type="region of interest" description="Disordered" evidence="2">
    <location>
        <begin position="712"/>
        <end position="732"/>
    </location>
</feature>
<feature type="compositionally biased region" description="Basic and acidic residues" evidence="2">
    <location>
        <begin position="95"/>
        <end position="104"/>
    </location>
</feature>
<comment type="caution">
    <text evidence="3">The sequence shown here is derived from an EMBL/GenBank/DDBJ whole genome shotgun (WGS) entry which is preliminary data.</text>
</comment>
<feature type="region of interest" description="Disordered" evidence="2">
    <location>
        <begin position="95"/>
        <end position="161"/>
    </location>
</feature>